<keyword evidence="1" id="KW-0175">Coiled coil</keyword>
<reference evidence="3" key="1">
    <citation type="submission" date="2020-04" db="EMBL/GenBank/DDBJ databases">
        <title>Draft genome resource of the tomato pathogen Pseudocercospora fuligena.</title>
        <authorList>
            <person name="Zaccaron A."/>
        </authorList>
    </citation>
    <scope>NUCLEOTIDE SEQUENCE</scope>
    <source>
        <strain evidence="3">PF001</strain>
    </source>
</reference>
<dbReference type="EMBL" id="JABCIY010000229">
    <property type="protein sequence ID" value="KAF7187378.1"/>
    <property type="molecule type" value="Genomic_DNA"/>
</dbReference>
<dbReference type="Proteomes" id="UP000660729">
    <property type="component" value="Unassembled WGS sequence"/>
</dbReference>
<feature type="compositionally biased region" description="Polar residues" evidence="2">
    <location>
        <begin position="275"/>
        <end position="284"/>
    </location>
</feature>
<evidence type="ECO:0000313" key="3">
    <source>
        <dbReference type="EMBL" id="KAF7187378.1"/>
    </source>
</evidence>
<feature type="compositionally biased region" description="Basic and acidic residues" evidence="2">
    <location>
        <begin position="292"/>
        <end position="310"/>
    </location>
</feature>
<keyword evidence="4" id="KW-1185">Reference proteome</keyword>
<evidence type="ECO:0000256" key="1">
    <source>
        <dbReference type="SAM" id="Coils"/>
    </source>
</evidence>
<dbReference type="AlphaFoldDB" id="A0A8H6VCN2"/>
<feature type="region of interest" description="Disordered" evidence="2">
    <location>
        <begin position="439"/>
        <end position="506"/>
    </location>
</feature>
<protein>
    <submittedName>
        <fullName evidence="3">Uncharacterized protein</fullName>
    </submittedName>
</protein>
<evidence type="ECO:0000256" key="2">
    <source>
        <dbReference type="SAM" id="MobiDB-lite"/>
    </source>
</evidence>
<dbReference type="OrthoDB" id="10444992at2759"/>
<feature type="coiled-coil region" evidence="1">
    <location>
        <begin position="1"/>
        <end position="28"/>
    </location>
</feature>
<accession>A0A8H6VCN2</accession>
<evidence type="ECO:0000313" key="4">
    <source>
        <dbReference type="Proteomes" id="UP000660729"/>
    </source>
</evidence>
<organism evidence="3 4">
    <name type="scientific">Pseudocercospora fuligena</name>
    <dbReference type="NCBI Taxonomy" id="685502"/>
    <lineage>
        <taxon>Eukaryota</taxon>
        <taxon>Fungi</taxon>
        <taxon>Dikarya</taxon>
        <taxon>Ascomycota</taxon>
        <taxon>Pezizomycotina</taxon>
        <taxon>Dothideomycetes</taxon>
        <taxon>Dothideomycetidae</taxon>
        <taxon>Mycosphaerellales</taxon>
        <taxon>Mycosphaerellaceae</taxon>
        <taxon>Pseudocercospora</taxon>
    </lineage>
</organism>
<feature type="compositionally biased region" description="Acidic residues" evidence="2">
    <location>
        <begin position="496"/>
        <end position="506"/>
    </location>
</feature>
<sequence length="506" mass="57346">MAERAALLEAAEAELQDFEREHSSEMAGITRRAFVAVFPDDDDVSGIGQKSRALVRRRNALESQRNRLKAIMRRAQRRCHTFCDEPAFENAQRALLSPGCLEALVDDQRLEQLLFSEDSERDPQTDNEFLLYLSGETGRLPDLLAASIQARHVLYERYAIDDKMEGEYNARVQRMDENAAAIEELRRANVPDEDPRIHAKLQADAQMAVQLREYVEQWQAVENSLEPALDQAHIYDNQVMRTAYGALRGTELLEGRTDLPSLRRQLFEGEKVPTPFQTTSSKNSEAAADGFQNEHSELEQRSSPREVAQRERNKAYNAYVDAQKLLEEHLKGYHAALDKHNNGQDPGIAGWENSWSTAEFDLNRLKKGQQITREVIETEKRLLRALKVARDLGVAPLEQIRFAFADQTDDGQCSGSPRVRIANAPRLKIEMWMGDMPSTPSRARHNEAKSPPSTTIYLRTPKNWESESTTADHPYGKIIQKTGPRGPRGGTLEAVSEFEESEDAFQ</sequence>
<comment type="caution">
    <text evidence="3">The sequence shown here is derived from an EMBL/GenBank/DDBJ whole genome shotgun (WGS) entry which is preliminary data.</text>
</comment>
<proteinExistence type="predicted"/>
<name>A0A8H6VCN2_9PEZI</name>
<feature type="region of interest" description="Disordered" evidence="2">
    <location>
        <begin position="268"/>
        <end position="310"/>
    </location>
</feature>
<gene>
    <name evidence="3" type="ORF">HII31_11267</name>
</gene>